<comment type="caution">
    <text evidence="2">The sequence shown here is derived from an EMBL/GenBank/DDBJ whole genome shotgun (WGS) entry which is preliminary data.</text>
</comment>
<feature type="compositionally biased region" description="Acidic residues" evidence="1">
    <location>
        <begin position="77"/>
        <end position="98"/>
    </location>
</feature>
<reference evidence="2 3" key="1">
    <citation type="submission" date="2024-09" db="EMBL/GenBank/DDBJ databases">
        <title>T2T genomes of carrot and Alternaria dauci and their utility for understanding host-pathogen interaction during carrot leaf blight disease.</title>
        <authorList>
            <person name="Liu W."/>
            <person name="Xu S."/>
            <person name="Ou C."/>
            <person name="Liu X."/>
            <person name="Zhuang F."/>
            <person name="Deng X.W."/>
        </authorList>
    </citation>
    <scope>NUCLEOTIDE SEQUENCE [LARGE SCALE GENOMIC DNA]</scope>
    <source>
        <strain evidence="2 3">A2016</strain>
    </source>
</reference>
<feature type="compositionally biased region" description="Acidic residues" evidence="1">
    <location>
        <begin position="57"/>
        <end position="70"/>
    </location>
</feature>
<accession>A0ABR3UMR6</accession>
<keyword evidence="3" id="KW-1185">Reference proteome</keyword>
<dbReference type="PANTHER" id="PTHR38489:SF1">
    <property type="entry name" value="HISTONE CHAPERONE DOMAIN-CONTAINING PROTEIN"/>
    <property type="match status" value="1"/>
</dbReference>
<dbReference type="Proteomes" id="UP001578633">
    <property type="component" value="Chromosome 3"/>
</dbReference>
<feature type="compositionally biased region" description="Basic and acidic residues" evidence="1">
    <location>
        <begin position="200"/>
        <end position="218"/>
    </location>
</feature>
<feature type="region of interest" description="Disordered" evidence="1">
    <location>
        <begin position="150"/>
        <end position="229"/>
    </location>
</feature>
<organism evidence="2 3">
    <name type="scientific">Alternaria dauci</name>
    <dbReference type="NCBI Taxonomy" id="48095"/>
    <lineage>
        <taxon>Eukaryota</taxon>
        <taxon>Fungi</taxon>
        <taxon>Dikarya</taxon>
        <taxon>Ascomycota</taxon>
        <taxon>Pezizomycotina</taxon>
        <taxon>Dothideomycetes</taxon>
        <taxon>Pleosporomycetidae</taxon>
        <taxon>Pleosporales</taxon>
        <taxon>Pleosporineae</taxon>
        <taxon>Pleosporaceae</taxon>
        <taxon>Alternaria</taxon>
        <taxon>Alternaria sect. Porri</taxon>
    </lineage>
</organism>
<proteinExistence type="predicted"/>
<dbReference type="Pfam" id="PF15370">
    <property type="entry name" value="NOPCHAP1"/>
    <property type="match status" value="1"/>
</dbReference>
<dbReference type="EMBL" id="JBHGVX010000003">
    <property type="protein sequence ID" value="KAL1797738.1"/>
    <property type="molecule type" value="Genomic_DNA"/>
</dbReference>
<feature type="compositionally biased region" description="Low complexity" evidence="1">
    <location>
        <begin position="20"/>
        <end position="56"/>
    </location>
</feature>
<protein>
    <submittedName>
        <fullName evidence="2">Uncharacterized protein</fullName>
    </submittedName>
</protein>
<dbReference type="GeneID" id="96084666"/>
<evidence type="ECO:0000313" key="2">
    <source>
        <dbReference type="EMBL" id="KAL1797738.1"/>
    </source>
</evidence>
<evidence type="ECO:0000256" key="1">
    <source>
        <dbReference type="SAM" id="MobiDB-lite"/>
    </source>
</evidence>
<name>A0ABR3UMR6_9PLEO</name>
<dbReference type="PANTHER" id="PTHR38489">
    <property type="entry name" value="HISTONE CHAPERONE DOMAIN-CONTAINING PROTEIN"/>
    <property type="match status" value="1"/>
</dbReference>
<dbReference type="RefSeq" id="XP_069308322.1">
    <property type="nucleotide sequence ID" value="XM_069450538.1"/>
</dbReference>
<dbReference type="InterPro" id="IPR027921">
    <property type="entry name" value="NOPCHAP1"/>
</dbReference>
<evidence type="ECO:0000313" key="3">
    <source>
        <dbReference type="Proteomes" id="UP001578633"/>
    </source>
</evidence>
<feature type="region of interest" description="Disordered" evidence="1">
    <location>
        <begin position="1"/>
        <end position="119"/>
    </location>
</feature>
<feature type="compositionally biased region" description="Acidic residues" evidence="1">
    <location>
        <begin position="188"/>
        <end position="199"/>
    </location>
</feature>
<sequence>MSSPYIHEAVAHRSKRVRFSNEPESSPPSMSSDSALASTNAAADSTTNASDFGSSDSDSELSESSEEPSSDESSSEKEDDDADSGDGENTDMELEEPTSQDGIVNLRANRGKKPIMRLGEEELGPDIRGFLKDFLPQLKAANEELEAQKKAGTLKSLDSPDAHDEGEPYIEMDLGLGVLEEKDPNANSDDDSASDAEDGDRERDVLGRLMGREKKDPAGIEVVQNTTGS</sequence>
<gene>
    <name evidence="2" type="ORF">ACET3X_004344</name>
</gene>